<keyword evidence="2" id="KW-1185">Reference proteome</keyword>
<sequence length="89" mass="10324">MRDRIFIKPIGCFGRAGGKMIDYNEISYTEIEDCIEDAKKGLLSPYWQGYAEREVDSLRLTDGSLPERAEQLYKELKTILHEVHQITDD</sequence>
<accession>A0ACC9D4C2</accession>
<evidence type="ECO:0000313" key="1">
    <source>
        <dbReference type="EMBL" id="PDX62519.1"/>
    </source>
</evidence>
<evidence type="ECO:0000313" key="2">
    <source>
        <dbReference type="Proteomes" id="UP000220959"/>
    </source>
</evidence>
<gene>
    <name evidence="1" type="ORF">CGS49_00465</name>
</gene>
<name>A0ACC9D4C2_9FIRM</name>
<protein>
    <submittedName>
        <fullName evidence="1">Uncharacterized protein</fullName>
    </submittedName>
</protein>
<proteinExistence type="predicted"/>
<reference evidence="1 2" key="1">
    <citation type="journal article" date="2017" name="Front. Microbiol.">
        <title>New Insights into the Diversity of the Genus Faecalibacterium.</title>
        <authorList>
            <person name="Benevides L."/>
            <person name="Burman S."/>
            <person name="Martin R."/>
            <person name="Robert V."/>
            <person name="Thomas M."/>
            <person name="Miquel S."/>
            <person name="Chain F."/>
            <person name="Sokol H."/>
            <person name="Bermudez-Humaran L.G."/>
            <person name="Morrison M."/>
            <person name="Langella P."/>
            <person name="Azevedo V.A."/>
            <person name="Chatel J.M."/>
            <person name="Soares S."/>
        </authorList>
    </citation>
    <scope>NUCLEOTIDE SEQUENCE [LARGE SCALE GENOMIC DNA]</scope>
    <source>
        <strain evidence="2">CNCM I-4541</strain>
    </source>
</reference>
<comment type="caution">
    <text evidence="1">The sequence shown here is derived from an EMBL/GenBank/DDBJ whole genome shotgun (WGS) entry which is preliminary data.</text>
</comment>
<organism evidence="1 2">
    <name type="scientific">Faecalibacterium langellae</name>
    <dbReference type="NCBI Taxonomy" id="3435293"/>
    <lineage>
        <taxon>Bacteria</taxon>
        <taxon>Bacillati</taxon>
        <taxon>Bacillota</taxon>
        <taxon>Clostridia</taxon>
        <taxon>Eubacteriales</taxon>
        <taxon>Oscillospiraceae</taxon>
        <taxon>Faecalibacterium</taxon>
    </lineage>
</organism>
<dbReference type="Proteomes" id="UP000220959">
    <property type="component" value="Unassembled WGS sequence"/>
</dbReference>
<dbReference type="EMBL" id="NMTR01000001">
    <property type="protein sequence ID" value="PDX62519.1"/>
    <property type="molecule type" value="Genomic_DNA"/>
</dbReference>